<keyword evidence="3" id="KW-0430">Lectin</keyword>
<dbReference type="PANTHER" id="PTHR10963">
    <property type="entry name" value="GLYCOSYL HYDROLASE-RELATED"/>
    <property type="match status" value="1"/>
</dbReference>
<gene>
    <name evidence="3" type="ORF">BD289DRAFT_374847</name>
</gene>
<protein>
    <submittedName>
        <fullName evidence="3">Concanavalin A-like lectin/glucanase domain-containing protein</fullName>
    </submittedName>
</protein>
<dbReference type="EMBL" id="KZ678549">
    <property type="protein sequence ID" value="PSR79977.1"/>
    <property type="molecule type" value="Genomic_DNA"/>
</dbReference>
<dbReference type="Gene3D" id="2.60.120.200">
    <property type="match status" value="1"/>
</dbReference>
<accession>A0A2T2ZZ89</accession>
<dbReference type="PROSITE" id="PS51762">
    <property type="entry name" value="GH16_2"/>
    <property type="match status" value="1"/>
</dbReference>
<dbReference type="GO" id="GO:0030246">
    <property type="term" value="F:carbohydrate binding"/>
    <property type="evidence" value="ECO:0007669"/>
    <property type="project" value="UniProtKB-KW"/>
</dbReference>
<dbReference type="GO" id="GO:0031505">
    <property type="term" value="P:fungal-type cell wall organization"/>
    <property type="evidence" value="ECO:0007669"/>
    <property type="project" value="TreeGrafter"/>
</dbReference>
<dbReference type="PANTHER" id="PTHR10963:SF68">
    <property type="entry name" value="GLYCOSIDASE CRH1-RELATED"/>
    <property type="match status" value="1"/>
</dbReference>
<dbReference type="InParanoid" id="A0A2T2ZZ89"/>
<dbReference type="OrthoDB" id="4781at2759"/>
<dbReference type="AlphaFoldDB" id="A0A2T2ZZ89"/>
<dbReference type="Pfam" id="PF00722">
    <property type="entry name" value="Glyco_hydro_16"/>
    <property type="match status" value="1"/>
</dbReference>
<feature type="domain" description="GH16" evidence="2">
    <location>
        <begin position="1"/>
        <end position="211"/>
    </location>
</feature>
<name>A0A2T2ZZ89_9PEZI</name>
<evidence type="ECO:0000313" key="3">
    <source>
        <dbReference type="EMBL" id="PSR79977.1"/>
    </source>
</evidence>
<evidence type="ECO:0000313" key="4">
    <source>
        <dbReference type="Proteomes" id="UP000241462"/>
    </source>
</evidence>
<dbReference type="InterPro" id="IPR000757">
    <property type="entry name" value="Beta-glucanase-like"/>
</dbReference>
<feature type="region of interest" description="Disordered" evidence="1">
    <location>
        <begin position="308"/>
        <end position="341"/>
    </location>
</feature>
<dbReference type="GO" id="GO:0005975">
    <property type="term" value="P:carbohydrate metabolic process"/>
    <property type="evidence" value="ECO:0007669"/>
    <property type="project" value="InterPro"/>
</dbReference>
<feature type="compositionally biased region" description="Low complexity" evidence="1">
    <location>
        <begin position="308"/>
        <end position="336"/>
    </location>
</feature>
<proteinExistence type="predicted"/>
<evidence type="ECO:0000259" key="2">
    <source>
        <dbReference type="PROSITE" id="PS51762"/>
    </source>
</evidence>
<evidence type="ECO:0000256" key="1">
    <source>
        <dbReference type="SAM" id="MobiDB-lite"/>
    </source>
</evidence>
<reference evidence="3 4" key="1">
    <citation type="journal article" date="2018" name="Mycol. Prog.">
        <title>Coniella lustricola, a new species from submerged detritus.</title>
        <authorList>
            <person name="Raudabaugh D.B."/>
            <person name="Iturriaga T."/>
            <person name="Carver A."/>
            <person name="Mondo S."/>
            <person name="Pangilinan J."/>
            <person name="Lipzen A."/>
            <person name="He G."/>
            <person name="Amirebrahimi M."/>
            <person name="Grigoriev I.V."/>
            <person name="Miller A.N."/>
        </authorList>
    </citation>
    <scope>NUCLEOTIDE SEQUENCE [LARGE SCALE GENOMIC DNA]</scope>
    <source>
        <strain evidence="3 4">B22-T-1</strain>
    </source>
</reference>
<dbReference type="GO" id="GO:0009277">
    <property type="term" value="C:fungal-type cell wall"/>
    <property type="evidence" value="ECO:0007669"/>
    <property type="project" value="TreeGrafter"/>
</dbReference>
<feature type="non-terminal residue" evidence="3">
    <location>
        <position position="1"/>
    </location>
</feature>
<dbReference type="GO" id="GO:0016757">
    <property type="term" value="F:glycosyltransferase activity"/>
    <property type="evidence" value="ECO:0007669"/>
    <property type="project" value="TreeGrafter"/>
</dbReference>
<dbReference type="InterPro" id="IPR013320">
    <property type="entry name" value="ConA-like_dom_sf"/>
</dbReference>
<dbReference type="Proteomes" id="UP000241462">
    <property type="component" value="Unassembled WGS sequence"/>
</dbReference>
<organism evidence="3 4">
    <name type="scientific">Coniella lustricola</name>
    <dbReference type="NCBI Taxonomy" id="2025994"/>
    <lineage>
        <taxon>Eukaryota</taxon>
        <taxon>Fungi</taxon>
        <taxon>Dikarya</taxon>
        <taxon>Ascomycota</taxon>
        <taxon>Pezizomycotina</taxon>
        <taxon>Sordariomycetes</taxon>
        <taxon>Sordariomycetidae</taxon>
        <taxon>Diaporthales</taxon>
        <taxon>Schizoparmaceae</taxon>
        <taxon>Coniella</taxon>
    </lineage>
</organism>
<dbReference type="STRING" id="2025994.A0A2T2ZZ89"/>
<dbReference type="InterPro" id="IPR050546">
    <property type="entry name" value="Glycosyl_Hydrlase_16"/>
</dbReference>
<sequence length="362" mass="36925">DTSKTACPADPAFGSQKITVDFTQGASSVFTEAAGANVQYGAKGAVFTISEAGQAPSFTSNNYLFFGTVEVTMQVAPGQGIVSTFFLESDDLDEIDWEWLGGADKNSFGQSNFFSSHDMTYGVNEIDIPVSSPQTEMHTYTIDWSPTQLVWKVDGVALRTLPYAGNENVYPQTPMQIKLGTWCGGCSSANGTVEWAGGAPDWSQAPFIAYYQKVTIQDSSNGVANAVSYQYTDESGTKGSIKINTGNAGFVEPNSSAAKPTATTMSSVVSSASSSTSSAAGAQSTGTAVSPTTAKSATSAAAASTGSLASANSGSATSSSSTSSTTGSGSSSTPSPVQGEAGRTSAANLALAVPLMLALVVL</sequence>
<keyword evidence="4" id="KW-1185">Reference proteome</keyword>
<dbReference type="GO" id="GO:0004553">
    <property type="term" value="F:hydrolase activity, hydrolyzing O-glycosyl compounds"/>
    <property type="evidence" value="ECO:0007669"/>
    <property type="project" value="InterPro"/>
</dbReference>
<dbReference type="SUPFAM" id="SSF49899">
    <property type="entry name" value="Concanavalin A-like lectins/glucanases"/>
    <property type="match status" value="1"/>
</dbReference>